<keyword evidence="1" id="KW-0131">Cell cycle</keyword>
<dbReference type="HAMAP" id="MF_02066">
    <property type="entry name" value="CpoB"/>
    <property type="match status" value="1"/>
</dbReference>
<gene>
    <name evidence="5" type="primary">ybgF</name>
    <name evidence="1" type="synonym">cpoB</name>
    <name evidence="5" type="ORF">EY643_03310</name>
</gene>
<feature type="coiled-coil region" evidence="1">
    <location>
        <begin position="114"/>
        <end position="141"/>
    </location>
</feature>
<name>A0A5P9NGT9_9GAMM</name>
<evidence type="ECO:0000256" key="1">
    <source>
        <dbReference type="HAMAP-Rule" id="MF_02066"/>
    </source>
</evidence>
<dbReference type="InterPro" id="IPR032519">
    <property type="entry name" value="YbgF_tri"/>
</dbReference>
<keyword evidence="1" id="KW-0732">Signal</keyword>
<evidence type="ECO:0000313" key="6">
    <source>
        <dbReference type="Proteomes" id="UP000326287"/>
    </source>
</evidence>
<evidence type="ECO:0000313" key="5">
    <source>
        <dbReference type="EMBL" id="QFU74756.1"/>
    </source>
</evidence>
<dbReference type="NCBIfam" id="TIGR02795">
    <property type="entry name" value="tol_pal_ybgF"/>
    <property type="match status" value="1"/>
</dbReference>
<dbReference type="EMBL" id="CP036422">
    <property type="protein sequence ID" value="QFU74756.1"/>
    <property type="molecule type" value="Genomic_DNA"/>
</dbReference>
<dbReference type="SUPFAM" id="SSF48452">
    <property type="entry name" value="TPR-like"/>
    <property type="match status" value="1"/>
</dbReference>
<keyword evidence="2" id="KW-0802">TPR repeat</keyword>
<dbReference type="GO" id="GO:0070206">
    <property type="term" value="P:protein trimerization"/>
    <property type="evidence" value="ECO:0007669"/>
    <property type="project" value="InterPro"/>
</dbReference>
<dbReference type="PROSITE" id="PS50005">
    <property type="entry name" value="TPR"/>
    <property type="match status" value="1"/>
</dbReference>
<dbReference type="OrthoDB" id="9768142at2"/>
<feature type="region of interest" description="Disordered" evidence="3">
    <location>
        <begin position="157"/>
        <end position="188"/>
    </location>
</feature>
<dbReference type="Pfam" id="PF13432">
    <property type="entry name" value="TPR_16"/>
    <property type="match status" value="1"/>
</dbReference>
<dbReference type="Gene3D" id="1.25.40.10">
    <property type="entry name" value="Tetratricopeptide repeat domain"/>
    <property type="match status" value="1"/>
</dbReference>
<dbReference type="GO" id="GO:0043093">
    <property type="term" value="P:FtsZ-dependent cytokinesis"/>
    <property type="evidence" value="ECO:0007669"/>
    <property type="project" value="UniProtKB-UniRule"/>
</dbReference>
<comment type="similarity">
    <text evidence="1">Belongs to the CpoB family.</text>
</comment>
<feature type="compositionally biased region" description="Low complexity" evidence="3">
    <location>
        <begin position="42"/>
        <end position="67"/>
    </location>
</feature>
<keyword evidence="6" id="KW-1185">Reference proteome</keyword>
<feature type="region of interest" description="Disordered" evidence="3">
    <location>
        <begin position="34"/>
        <end position="72"/>
    </location>
</feature>
<evidence type="ECO:0000259" key="4">
    <source>
        <dbReference type="Pfam" id="PF16331"/>
    </source>
</evidence>
<dbReference type="InterPro" id="IPR034706">
    <property type="entry name" value="CpoB"/>
</dbReference>
<dbReference type="Proteomes" id="UP000326287">
    <property type="component" value="Chromosome"/>
</dbReference>
<dbReference type="InterPro" id="IPR019734">
    <property type="entry name" value="TPR_rpt"/>
</dbReference>
<comment type="subcellular location">
    <subcellularLocation>
        <location evidence="1">Periplasm</location>
    </subcellularLocation>
</comment>
<feature type="repeat" description="TPR" evidence="2">
    <location>
        <begin position="268"/>
        <end position="301"/>
    </location>
</feature>
<feature type="compositionally biased region" description="Gly residues" evidence="3">
    <location>
        <begin position="157"/>
        <end position="168"/>
    </location>
</feature>
<sequence length="317" mass="33705" precursor="true">MTGMSKWLVAGGLVIVTSPFCYVAQAQDYVDVEAERQGRESAPQTAPTVTPAAADPYASPASSDPYSVQPAQSYPATSYGMSSAPAGAAVAAPTAQPAAASAGQGNVGNLFLQVQQLQQEVMRLNGMVEEQANELRILKAQSLERYVDLDKRLNAGGASGGSSTGTGGSQVVPAPGAGGSIGSSSSTEIPGEADAYKSAYAQVRSQQFDSAVTAFNDFLRKYPDGKYAPNAHYWLGELYLVVQPRDLEGSRQAFTLLLDQYPSNGKAPDAMYKLGKVYFEKGNRERAREYMDQVISQYGNTSSSAVKLARDFISQNY</sequence>
<keyword evidence="1" id="KW-0574">Periplasm</keyword>
<organism evidence="5 6">
    <name type="scientific">Halioglobus maricola</name>
    <dbReference type="NCBI Taxonomy" id="2601894"/>
    <lineage>
        <taxon>Bacteria</taxon>
        <taxon>Pseudomonadati</taxon>
        <taxon>Pseudomonadota</taxon>
        <taxon>Gammaproteobacteria</taxon>
        <taxon>Cellvibrionales</taxon>
        <taxon>Halieaceae</taxon>
        <taxon>Halioglobus</taxon>
    </lineage>
</organism>
<feature type="chain" id="PRO_5029077014" description="Cell division coordinator CpoB" evidence="1">
    <location>
        <begin position="27"/>
        <end position="317"/>
    </location>
</feature>
<evidence type="ECO:0000256" key="2">
    <source>
        <dbReference type="PROSITE-ProRule" id="PRU00339"/>
    </source>
</evidence>
<dbReference type="Gene3D" id="1.20.5.110">
    <property type="match status" value="1"/>
</dbReference>
<comment type="function">
    <text evidence="1">Mediates coordination of peptidoglycan synthesis and outer membrane constriction during cell division.</text>
</comment>
<keyword evidence="1" id="KW-0175">Coiled coil</keyword>
<feature type="signal peptide" evidence="1">
    <location>
        <begin position="1"/>
        <end position="26"/>
    </location>
</feature>
<reference evidence="5 6" key="1">
    <citation type="submission" date="2019-02" db="EMBL/GenBank/DDBJ databases">
        <authorList>
            <person name="Li S.-H."/>
        </authorList>
    </citation>
    <scope>NUCLEOTIDE SEQUENCE [LARGE SCALE GENOMIC DNA]</scope>
    <source>
        <strain evidence="5 6">IMCC14385</strain>
    </source>
</reference>
<dbReference type="InterPro" id="IPR014162">
    <property type="entry name" value="CpoB_C"/>
</dbReference>
<proteinExistence type="inferred from homology"/>
<accession>A0A5P9NGT9</accession>
<evidence type="ECO:0000256" key="3">
    <source>
        <dbReference type="SAM" id="MobiDB-lite"/>
    </source>
</evidence>
<dbReference type="Pfam" id="PF16331">
    <property type="entry name" value="TolA_bind_tri"/>
    <property type="match status" value="1"/>
</dbReference>
<dbReference type="InterPro" id="IPR011990">
    <property type="entry name" value="TPR-like_helical_dom_sf"/>
</dbReference>
<dbReference type="GO" id="GO:0030288">
    <property type="term" value="C:outer membrane-bounded periplasmic space"/>
    <property type="evidence" value="ECO:0007669"/>
    <property type="project" value="UniProtKB-UniRule"/>
</dbReference>
<dbReference type="Pfam" id="PF13174">
    <property type="entry name" value="TPR_6"/>
    <property type="match status" value="1"/>
</dbReference>
<dbReference type="AlphaFoldDB" id="A0A5P9NGT9"/>
<protein>
    <recommendedName>
        <fullName evidence="1">Cell division coordinator CpoB</fullName>
    </recommendedName>
</protein>
<dbReference type="KEGG" id="halc:EY643_03310"/>
<keyword evidence="1" id="KW-0132">Cell division</keyword>
<feature type="domain" description="YbgF trimerisation" evidence="4">
    <location>
        <begin position="109"/>
        <end position="158"/>
    </location>
</feature>